<feature type="region of interest" description="Disordered" evidence="1">
    <location>
        <begin position="54"/>
        <end position="120"/>
    </location>
</feature>
<accession>A0ABQ2RG36</accession>
<dbReference type="RefSeq" id="WP_189250185.1">
    <property type="nucleotide sequence ID" value="NZ_BMQJ01000020.1"/>
</dbReference>
<dbReference type="EMBL" id="BMQJ01000020">
    <property type="protein sequence ID" value="GGQ25229.1"/>
    <property type="molecule type" value="Genomic_DNA"/>
</dbReference>
<evidence type="ECO:0000313" key="3">
    <source>
        <dbReference type="Proteomes" id="UP000611554"/>
    </source>
</evidence>
<reference evidence="3" key="1">
    <citation type="journal article" date="2019" name="Int. J. Syst. Evol. Microbiol.">
        <title>The Global Catalogue of Microorganisms (GCM) 10K type strain sequencing project: providing services to taxonomists for standard genome sequencing and annotation.</title>
        <authorList>
            <consortium name="The Broad Institute Genomics Platform"/>
            <consortium name="The Broad Institute Genome Sequencing Center for Infectious Disease"/>
            <person name="Wu L."/>
            <person name="Ma J."/>
        </authorList>
    </citation>
    <scope>NUCLEOTIDE SEQUENCE [LARGE SCALE GENOMIC DNA]</scope>
    <source>
        <strain evidence="3">JCM 3115</strain>
    </source>
</reference>
<evidence type="ECO:0000256" key="1">
    <source>
        <dbReference type="SAM" id="MobiDB-lite"/>
    </source>
</evidence>
<keyword evidence="3" id="KW-1185">Reference proteome</keyword>
<feature type="compositionally biased region" description="Basic and acidic residues" evidence="1">
    <location>
        <begin position="59"/>
        <end position="82"/>
    </location>
</feature>
<organism evidence="2 3">
    <name type="scientific">Streptosporangium pseudovulgare</name>
    <dbReference type="NCBI Taxonomy" id="35765"/>
    <lineage>
        <taxon>Bacteria</taxon>
        <taxon>Bacillati</taxon>
        <taxon>Actinomycetota</taxon>
        <taxon>Actinomycetes</taxon>
        <taxon>Streptosporangiales</taxon>
        <taxon>Streptosporangiaceae</taxon>
        <taxon>Streptosporangium</taxon>
    </lineage>
</organism>
<proteinExistence type="predicted"/>
<name>A0ABQ2RG36_9ACTN</name>
<gene>
    <name evidence="2" type="ORF">GCM10010140_64430</name>
</gene>
<feature type="compositionally biased region" description="Basic and acidic residues" evidence="1">
    <location>
        <begin position="110"/>
        <end position="120"/>
    </location>
</feature>
<dbReference type="Proteomes" id="UP000611554">
    <property type="component" value="Unassembled WGS sequence"/>
</dbReference>
<protein>
    <recommendedName>
        <fullName evidence="4">AsnC family protein</fullName>
    </recommendedName>
</protein>
<comment type="caution">
    <text evidence="2">The sequence shown here is derived from an EMBL/GenBank/DDBJ whole genome shotgun (WGS) entry which is preliminary data.</text>
</comment>
<evidence type="ECO:0008006" key="4">
    <source>
        <dbReference type="Google" id="ProtNLM"/>
    </source>
</evidence>
<evidence type="ECO:0000313" key="2">
    <source>
        <dbReference type="EMBL" id="GGQ25229.1"/>
    </source>
</evidence>
<sequence>MSEITEDFESFLKRITQKLVIRLVATEGNEPTLINQINMTARLIGHFEQHQRTLVSRGTSRDEESHLDKMLHGDDRPDRPYTWKEVGQALGVSGQAAHRKYARKPLNPDGHSHDESSASD</sequence>